<dbReference type="PANTHER" id="PTHR38795:SF1">
    <property type="entry name" value="DUF6604 DOMAIN-CONTAINING PROTEIN"/>
    <property type="match status" value="1"/>
</dbReference>
<dbReference type="Proteomes" id="UP001182556">
    <property type="component" value="Unassembled WGS sequence"/>
</dbReference>
<organism evidence="3 4">
    <name type="scientific">Papiliotrema laurentii</name>
    <name type="common">Cryptococcus laurentii</name>
    <dbReference type="NCBI Taxonomy" id="5418"/>
    <lineage>
        <taxon>Eukaryota</taxon>
        <taxon>Fungi</taxon>
        <taxon>Dikarya</taxon>
        <taxon>Basidiomycota</taxon>
        <taxon>Agaricomycotina</taxon>
        <taxon>Tremellomycetes</taxon>
        <taxon>Tremellales</taxon>
        <taxon>Rhynchogastremaceae</taxon>
        <taxon>Papiliotrema</taxon>
    </lineage>
</organism>
<reference evidence="3" key="1">
    <citation type="submission" date="2023-02" db="EMBL/GenBank/DDBJ databases">
        <title>Identification and recombinant expression of a fungal hydrolase from Papiliotrema laurentii that hydrolyzes apple cutin and clears colloidal polyester polyurethane.</title>
        <authorList>
            <consortium name="DOE Joint Genome Institute"/>
            <person name="Roman V.A."/>
            <person name="Bojanowski C."/>
            <person name="Crable B.R."/>
            <person name="Wagner D.N."/>
            <person name="Hung C.S."/>
            <person name="Nadeau L.J."/>
            <person name="Schratz L."/>
            <person name="Haridas S."/>
            <person name="Pangilinan J."/>
            <person name="Lipzen A."/>
            <person name="Na H."/>
            <person name="Yan M."/>
            <person name="Ng V."/>
            <person name="Grigoriev I.V."/>
            <person name="Spatafora J.W."/>
            <person name="Barlow D."/>
            <person name="Biffinger J."/>
            <person name="Kelley-Loughnane N."/>
            <person name="Varaljay V.A."/>
            <person name="Crookes-Goodson W.J."/>
        </authorList>
    </citation>
    <scope>NUCLEOTIDE SEQUENCE</scope>
    <source>
        <strain evidence="3">5307AH</strain>
    </source>
</reference>
<feature type="domain" description="DUF6604" evidence="2">
    <location>
        <begin position="11"/>
        <end position="294"/>
    </location>
</feature>
<evidence type="ECO:0000256" key="1">
    <source>
        <dbReference type="SAM" id="MobiDB-lite"/>
    </source>
</evidence>
<feature type="region of interest" description="Disordered" evidence="1">
    <location>
        <begin position="42"/>
        <end position="91"/>
    </location>
</feature>
<keyword evidence="4" id="KW-1185">Reference proteome</keyword>
<dbReference type="AlphaFoldDB" id="A0AAD9CXQ1"/>
<evidence type="ECO:0000259" key="2">
    <source>
        <dbReference type="Pfam" id="PF20253"/>
    </source>
</evidence>
<evidence type="ECO:0000313" key="4">
    <source>
        <dbReference type="Proteomes" id="UP001182556"/>
    </source>
</evidence>
<feature type="compositionally biased region" description="Basic residues" evidence="1">
    <location>
        <begin position="59"/>
        <end position="68"/>
    </location>
</feature>
<gene>
    <name evidence="3" type="ORF">DB88DRAFT_488782</name>
</gene>
<proteinExistence type="predicted"/>
<feature type="compositionally biased region" description="Basic and acidic residues" evidence="1">
    <location>
        <begin position="69"/>
        <end position="87"/>
    </location>
</feature>
<dbReference type="Pfam" id="PF20253">
    <property type="entry name" value="DUF6604"/>
    <property type="match status" value="1"/>
</dbReference>
<evidence type="ECO:0000313" key="3">
    <source>
        <dbReference type="EMBL" id="KAK1924002.1"/>
    </source>
</evidence>
<dbReference type="PANTHER" id="PTHR38795">
    <property type="entry name" value="DUF6604 DOMAIN-CONTAINING PROTEIN"/>
    <property type="match status" value="1"/>
</dbReference>
<name>A0AAD9CXQ1_PAPLA</name>
<dbReference type="EMBL" id="JAODAN010000005">
    <property type="protein sequence ID" value="KAK1924002.1"/>
    <property type="molecule type" value="Genomic_DNA"/>
</dbReference>
<sequence>MASRFLSSKYQQYKRDTLQLSSWLAQAALNYGFPVEAFTPSPTALQDEGERRTAAQLKNAKKKAKQRAKTKDNTVKVESNGDGHDEDAPPETTVVSGDYILKIPEFGKIAKFLVENQVVIPNEVRKLLRRCIGMRYNCLKKFLERPDAFTAGHEHFIKVLENVEMTFNSVDAVPESRKSAKAGKNGVASVSNRFDSLALEEGEEEEDLADITLPEAPRPPRPVVVTSKLVVAPEASRAEGIIAVLAFFADVHSIRSYLDGTWREYKDGQIDIISAAVVTNTALELLRRSHDDIVKHTLPLFSNNLGLILVYLLCLVNGGAAQMPAYNQIDETDQSLTAAYDYLLLPIFQLLGGLGDVIKDEFLPTYKPGYFGQWDPSFGSKNLSFKKRWLQAQCLICESFAEYLMVVFAGRHVLGKPAFQAYQGTQDNLFFLDEMAVEMAAFATSKKPTLLLMVHAQVFLDINRIMGEDNKRGRKDMRDGISVMLKTLAKRPTVESKIKPTTWPSEAERGMEEFSKELETWKTLDPVELCLKNVKQGEKPAATKSSFMDRNPMLCGLILFRLKLQYQEMGFALANAWGTVLSTAHLLVACRHYDRVDQVPPLKPWPDMDLVMELHGKEDLFGGKMPENIDDSLYSFLYMMGYSKEVASAFRDINSAGQIPEYIRNRRRAISLESEDGPKGLRDHAQIVPIFYRKYCGDYKLGTRLDIGLIEKLLLDVQSDIDKSRSSRKRKLRRERRHRTQKFSLVQILSVIEAGLTLETASVHFDYIGMHLRCIQLLKKVQQGAHNYLVQKHGEGYMENDSQLPFIVGWILKIAALSGKASEALGIMRTGRDGVTVVSKLLLGAVGSMNEFLKEPGVGRVEVDKLSRS</sequence>
<accession>A0AAD9CXQ1</accession>
<dbReference type="InterPro" id="IPR046539">
    <property type="entry name" value="DUF6604"/>
</dbReference>
<comment type="caution">
    <text evidence="3">The sequence shown here is derived from an EMBL/GenBank/DDBJ whole genome shotgun (WGS) entry which is preliminary data.</text>
</comment>
<protein>
    <recommendedName>
        <fullName evidence="2">DUF6604 domain-containing protein</fullName>
    </recommendedName>
</protein>